<dbReference type="EMBL" id="JARKIE010000259">
    <property type="protein sequence ID" value="KAJ7660541.1"/>
    <property type="molecule type" value="Genomic_DNA"/>
</dbReference>
<accession>A0AAD7CRK6</accession>
<feature type="region of interest" description="Disordered" evidence="1">
    <location>
        <begin position="230"/>
        <end position="370"/>
    </location>
</feature>
<evidence type="ECO:0000313" key="2">
    <source>
        <dbReference type="EMBL" id="KAJ7660541.1"/>
    </source>
</evidence>
<reference evidence="2" key="1">
    <citation type="submission" date="2023-03" db="EMBL/GenBank/DDBJ databases">
        <title>Massive genome expansion in bonnet fungi (Mycena s.s.) driven by repeated elements and novel gene families across ecological guilds.</title>
        <authorList>
            <consortium name="Lawrence Berkeley National Laboratory"/>
            <person name="Harder C.B."/>
            <person name="Miyauchi S."/>
            <person name="Viragh M."/>
            <person name="Kuo A."/>
            <person name="Thoen E."/>
            <person name="Andreopoulos B."/>
            <person name="Lu D."/>
            <person name="Skrede I."/>
            <person name="Drula E."/>
            <person name="Henrissat B."/>
            <person name="Morin E."/>
            <person name="Kohler A."/>
            <person name="Barry K."/>
            <person name="LaButti K."/>
            <person name="Morin E."/>
            <person name="Salamov A."/>
            <person name="Lipzen A."/>
            <person name="Mereny Z."/>
            <person name="Hegedus B."/>
            <person name="Baldrian P."/>
            <person name="Stursova M."/>
            <person name="Weitz H."/>
            <person name="Taylor A."/>
            <person name="Grigoriev I.V."/>
            <person name="Nagy L.G."/>
            <person name="Martin F."/>
            <person name="Kauserud H."/>
        </authorList>
    </citation>
    <scope>NUCLEOTIDE SEQUENCE</scope>
    <source>
        <strain evidence="2">CBHHK067</strain>
    </source>
</reference>
<feature type="compositionally biased region" description="Basic and acidic residues" evidence="1">
    <location>
        <begin position="416"/>
        <end position="426"/>
    </location>
</feature>
<feature type="compositionally biased region" description="Low complexity" evidence="1">
    <location>
        <begin position="266"/>
        <end position="275"/>
    </location>
</feature>
<protein>
    <submittedName>
        <fullName evidence="2">Uncharacterized protein</fullName>
    </submittedName>
</protein>
<keyword evidence="3" id="KW-1185">Reference proteome</keyword>
<name>A0AAD7CRK6_MYCRO</name>
<feature type="compositionally biased region" description="Polar residues" evidence="1">
    <location>
        <begin position="319"/>
        <end position="338"/>
    </location>
</feature>
<sequence>MIRFPPSQWKYFPFVLDYIYTYSGQIRGCDTLPAISGSAQSAACTRRLALHSSALSNTEHALFTASLADLADTSDLEYVSVNVREARAWFCGRYAALGSGTVDEILRLFAPATTLSSGAFFAALRLVVHGQAGCGVDRRLAFLQAPVPATPIPTPINPFLPMPAPSSEAPARPPLPPFLDIHVFLLVGAALKDTSLALSLALPRRRAHSTALLPADITPAPRLGAAHLRFVPPTHPTLRQPPSKSRTRTKSRTITKPLPLHPPPRRASVSLSVPASPAPPPVRVADPSSAGPRTMSFAPPSVHAQRRASAFEPAYGAPTSPSHTTYAAHNGWRVTSDSAPVRRPSSSSSSSSYASELTRSPARERTASTSVLPLTLPKALRRTLAGVGWVGAERGEREGLVRGANGGGYTGRSGRRGAEGGGREDGDGMGMGMGMGMGEMRRLGGFVGAR</sequence>
<dbReference type="Proteomes" id="UP001221757">
    <property type="component" value="Unassembled WGS sequence"/>
</dbReference>
<evidence type="ECO:0000313" key="3">
    <source>
        <dbReference type="Proteomes" id="UP001221757"/>
    </source>
</evidence>
<comment type="caution">
    <text evidence="2">The sequence shown here is derived from an EMBL/GenBank/DDBJ whole genome shotgun (WGS) entry which is preliminary data.</text>
</comment>
<feature type="region of interest" description="Disordered" evidence="1">
    <location>
        <begin position="401"/>
        <end position="430"/>
    </location>
</feature>
<organism evidence="2 3">
    <name type="scientific">Mycena rosella</name>
    <name type="common">Pink bonnet</name>
    <name type="synonym">Agaricus rosellus</name>
    <dbReference type="NCBI Taxonomy" id="1033263"/>
    <lineage>
        <taxon>Eukaryota</taxon>
        <taxon>Fungi</taxon>
        <taxon>Dikarya</taxon>
        <taxon>Basidiomycota</taxon>
        <taxon>Agaricomycotina</taxon>
        <taxon>Agaricomycetes</taxon>
        <taxon>Agaricomycetidae</taxon>
        <taxon>Agaricales</taxon>
        <taxon>Marasmiineae</taxon>
        <taxon>Mycenaceae</taxon>
        <taxon>Mycena</taxon>
    </lineage>
</organism>
<evidence type="ECO:0000256" key="1">
    <source>
        <dbReference type="SAM" id="MobiDB-lite"/>
    </source>
</evidence>
<dbReference type="AlphaFoldDB" id="A0AAD7CRK6"/>
<gene>
    <name evidence="2" type="ORF">B0H17DRAFT_1144972</name>
</gene>
<proteinExistence type="predicted"/>